<dbReference type="PANTHER" id="PTHR45954:SF1">
    <property type="entry name" value="LD33695P"/>
    <property type="match status" value="1"/>
</dbReference>
<dbReference type="AlphaFoldDB" id="A0A1Y3AV28"/>
<gene>
    <name evidence="12" type="ORF">BLA29_009656</name>
</gene>
<dbReference type="PROSITE" id="PS50005">
    <property type="entry name" value="TPR"/>
    <property type="match status" value="1"/>
</dbReference>
<evidence type="ECO:0000256" key="5">
    <source>
        <dbReference type="ARBA" id="ARBA00022490"/>
    </source>
</evidence>
<evidence type="ECO:0000256" key="2">
    <source>
        <dbReference type="ARBA" id="ARBA00004496"/>
    </source>
</evidence>
<evidence type="ECO:0000256" key="4">
    <source>
        <dbReference type="ARBA" id="ARBA00022475"/>
    </source>
</evidence>
<evidence type="ECO:0000256" key="6">
    <source>
        <dbReference type="ARBA" id="ARBA00022553"/>
    </source>
</evidence>
<evidence type="ECO:0000256" key="8">
    <source>
        <dbReference type="ARBA" id="ARBA00022803"/>
    </source>
</evidence>
<keyword evidence="6" id="KW-0597">Phosphoprotein</keyword>
<dbReference type="PROSITE" id="PS50877">
    <property type="entry name" value="GOLOCO"/>
    <property type="match status" value="2"/>
</dbReference>
<dbReference type="GO" id="GO:0005886">
    <property type="term" value="C:plasma membrane"/>
    <property type="evidence" value="ECO:0007669"/>
    <property type="project" value="UniProtKB-SubCell"/>
</dbReference>
<dbReference type="InterPro" id="IPR052386">
    <property type="entry name" value="GPSM"/>
</dbReference>
<keyword evidence="13" id="KW-1185">Reference proteome</keyword>
<dbReference type="Proteomes" id="UP000194236">
    <property type="component" value="Unassembled WGS sequence"/>
</dbReference>
<dbReference type="SMART" id="SM00028">
    <property type="entry name" value="TPR"/>
    <property type="match status" value="2"/>
</dbReference>
<accession>A0A1Y3AV28</accession>
<dbReference type="GO" id="GO:0005938">
    <property type="term" value="C:cell cortex"/>
    <property type="evidence" value="ECO:0007669"/>
    <property type="project" value="TreeGrafter"/>
</dbReference>
<comment type="caution">
    <text evidence="12">The sequence shown here is derived from an EMBL/GenBank/DDBJ whole genome shotgun (WGS) entry which is preliminary data.</text>
</comment>
<reference evidence="12 13" key="1">
    <citation type="submission" date="2017-03" db="EMBL/GenBank/DDBJ databases">
        <title>Genome Survey of Euroglyphus maynei.</title>
        <authorList>
            <person name="Arlian L.G."/>
            <person name="Morgan M.S."/>
            <person name="Rider S.D."/>
        </authorList>
    </citation>
    <scope>NUCLEOTIDE SEQUENCE [LARGE SCALE GENOMIC DNA]</scope>
    <source>
        <strain evidence="12">Arlian Lab</strain>
        <tissue evidence="12">Whole body</tissue>
    </source>
</reference>
<comment type="subcellular location">
    <subcellularLocation>
        <location evidence="1">Cell membrane</location>
    </subcellularLocation>
    <subcellularLocation>
        <location evidence="2">Cytoplasm</location>
    </subcellularLocation>
</comment>
<organism evidence="12 13">
    <name type="scientific">Euroglyphus maynei</name>
    <name type="common">Mayne's house dust mite</name>
    <dbReference type="NCBI Taxonomy" id="6958"/>
    <lineage>
        <taxon>Eukaryota</taxon>
        <taxon>Metazoa</taxon>
        <taxon>Ecdysozoa</taxon>
        <taxon>Arthropoda</taxon>
        <taxon>Chelicerata</taxon>
        <taxon>Arachnida</taxon>
        <taxon>Acari</taxon>
        <taxon>Acariformes</taxon>
        <taxon>Sarcoptiformes</taxon>
        <taxon>Astigmata</taxon>
        <taxon>Psoroptidia</taxon>
        <taxon>Analgoidea</taxon>
        <taxon>Pyroglyphidae</taxon>
        <taxon>Pyroglyphinae</taxon>
        <taxon>Euroglyphus</taxon>
    </lineage>
</organism>
<dbReference type="PANTHER" id="PTHR45954">
    <property type="entry name" value="LD33695P"/>
    <property type="match status" value="1"/>
</dbReference>
<evidence type="ECO:0000313" key="13">
    <source>
        <dbReference type="Proteomes" id="UP000194236"/>
    </source>
</evidence>
<proteinExistence type="inferred from homology"/>
<evidence type="ECO:0000256" key="3">
    <source>
        <dbReference type="ARBA" id="ARBA00006600"/>
    </source>
</evidence>
<feature type="non-terminal residue" evidence="12">
    <location>
        <position position="272"/>
    </location>
</feature>
<dbReference type="GO" id="GO:0005092">
    <property type="term" value="F:GDP-dissociation inhibitor activity"/>
    <property type="evidence" value="ECO:0007669"/>
    <property type="project" value="TreeGrafter"/>
</dbReference>
<dbReference type="InterPro" id="IPR003109">
    <property type="entry name" value="GoLoco_motif"/>
</dbReference>
<keyword evidence="9" id="KW-0472">Membrane</keyword>
<feature type="repeat" description="TPR" evidence="10">
    <location>
        <begin position="6"/>
        <end position="39"/>
    </location>
</feature>
<dbReference type="OrthoDB" id="286233at2759"/>
<comment type="similarity">
    <text evidence="3">Belongs to the GPSM family.</text>
</comment>
<keyword evidence="4" id="KW-1003">Cell membrane</keyword>
<feature type="region of interest" description="Disordered" evidence="11">
    <location>
        <begin position="241"/>
        <end position="272"/>
    </location>
</feature>
<dbReference type="Gene3D" id="1.25.40.10">
    <property type="entry name" value="Tetratricopeptide repeat domain"/>
    <property type="match status" value="1"/>
</dbReference>
<feature type="compositionally biased region" description="Low complexity" evidence="11">
    <location>
        <begin position="255"/>
        <end position="272"/>
    </location>
</feature>
<evidence type="ECO:0000256" key="11">
    <source>
        <dbReference type="SAM" id="MobiDB-lite"/>
    </source>
</evidence>
<keyword evidence="8 10" id="KW-0802">TPR repeat</keyword>
<evidence type="ECO:0000313" key="12">
    <source>
        <dbReference type="EMBL" id="OTF71674.1"/>
    </source>
</evidence>
<evidence type="ECO:0000256" key="1">
    <source>
        <dbReference type="ARBA" id="ARBA00004236"/>
    </source>
</evidence>
<evidence type="ECO:0000256" key="7">
    <source>
        <dbReference type="ARBA" id="ARBA00022737"/>
    </source>
</evidence>
<feature type="non-terminal residue" evidence="12">
    <location>
        <position position="1"/>
    </location>
</feature>
<name>A0A1Y3AV28_EURMA</name>
<evidence type="ECO:0000256" key="9">
    <source>
        <dbReference type="ARBA" id="ARBA00023136"/>
    </source>
</evidence>
<dbReference type="GO" id="GO:0001965">
    <property type="term" value="F:G-protein alpha-subunit binding"/>
    <property type="evidence" value="ECO:0007669"/>
    <property type="project" value="TreeGrafter"/>
</dbReference>
<feature type="compositionally biased region" description="Polar residues" evidence="11">
    <location>
        <begin position="241"/>
        <end position="254"/>
    </location>
</feature>
<dbReference type="Pfam" id="PF13424">
    <property type="entry name" value="TPR_12"/>
    <property type="match status" value="1"/>
</dbReference>
<sequence>DQLIEAQACYSLGNTYVLLKNFDLAIEYYQRHLAIAKKMNDRIGEGRAYWSLSNAMQAIGDHQKAMECVQKHLEISKEIGDLTGQENAEISISKLRQKLNMESSTNERVKNIMRPKRISMNKLELLNLTPDQRKNVNEVSNMKERARASSFEGVSKGNEEFFELLSKFQSKRMDDQRCSIEILSNKENIPNKAVSFMNEANSNNNNNNNGKKKANIRGDEAIFDLIAGMQERRMNDQRATLPTRSNTHHSNGLPSNFNNNKVNNSSQQSNNN</sequence>
<dbReference type="InterPro" id="IPR019734">
    <property type="entry name" value="TPR_rpt"/>
</dbReference>
<protein>
    <submittedName>
        <fullName evidence="12">Tetratricopeptide repeat containing protein</fullName>
    </submittedName>
</protein>
<keyword evidence="5" id="KW-0963">Cytoplasm</keyword>
<dbReference type="SUPFAM" id="SSF48452">
    <property type="entry name" value="TPR-like"/>
    <property type="match status" value="1"/>
</dbReference>
<keyword evidence="7" id="KW-0677">Repeat</keyword>
<dbReference type="SMART" id="SM00390">
    <property type="entry name" value="GoLoco"/>
    <property type="match status" value="2"/>
</dbReference>
<dbReference type="InterPro" id="IPR011990">
    <property type="entry name" value="TPR-like_helical_dom_sf"/>
</dbReference>
<dbReference type="GO" id="GO:0000132">
    <property type="term" value="P:establishment of mitotic spindle orientation"/>
    <property type="evidence" value="ECO:0007669"/>
    <property type="project" value="TreeGrafter"/>
</dbReference>
<evidence type="ECO:0000256" key="10">
    <source>
        <dbReference type="PROSITE-ProRule" id="PRU00339"/>
    </source>
</evidence>
<dbReference type="Pfam" id="PF02188">
    <property type="entry name" value="GoLoco"/>
    <property type="match status" value="2"/>
</dbReference>
<dbReference type="EMBL" id="MUJZ01059765">
    <property type="protein sequence ID" value="OTF71674.1"/>
    <property type="molecule type" value="Genomic_DNA"/>
</dbReference>